<evidence type="ECO:0000313" key="6">
    <source>
        <dbReference type="EMBL" id="GFF35443.1"/>
    </source>
</evidence>
<sequence length="407" mass="46571">MTNYFKRGLFTRDLRPKRGYTMLSEEKDGTTSYPHTAMSCTRRVFPLQQPKGHRPPVPRWMAQFPADMDRVFTAYIGVQRLEAQTDERSLTESVNAAVESIQRWMVEDASSAPASIEQFQVLDGDDVPNSTVWVCYWNDASKYEDSIRRLSLVDLHQQLNRPHRQSVGLWCERFTSHLSRVETNYSGLDYLPGLARLPRVSTVEHTLTAYWGAARDRIPASATDRFAANEGPEKIHVSAVTTSHRETQNYHVVGTNPDNLVHIRSGQFWANCPENEAKAYEETLEPTLRSGLAYLWDNPQKSGAMGLRYLYNRPLASLEQEKTRETKESCVAGFFRNLADLEHWAKSHPSHLAIYTGAIKHAKKFGDQRKFRTWHEVSVLKRGEAHFEYVNCTRRTGVGCHSNIYSS</sequence>
<dbReference type="GO" id="GO:0016829">
    <property type="term" value="F:lyase activity"/>
    <property type="evidence" value="ECO:0007669"/>
    <property type="project" value="UniProtKB-KW"/>
</dbReference>
<keyword evidence="4" id="KW-0408">Iron</keyword>
<name>A0A8H3NSX2_9EURO</name>
<protein>
    <submittedName>
        <fullName evidence="6">Phenylacetaldoxime dehydratase</fullName>
    </submittedName>
</protein>
<keyword evidence="3" id="KW-0479">Metal-binding</keyword>
<dbReference type="InterPro" id="IPR025702">
    <property type="entry name" value="OXD"/>
</dbReference>
<comment type="cofactor">
    <cofactor evidence="1">
        <name>heme b</name>
        <dbReference type="ChEBI" id="CHEBI:60344"/>
    </cofactor>
</comment>
<organism evidence="6 7">
    <name type="scientific">Aspergillus udagawae</name>
    <dbReference type="NCBI Taxonomy" id="91492"/>
    <lineage>
        <taxon>Eukaryota</taxon>
        <taxon>Fungi</taxon>
        <taxon>Dikarya</taxon>
        <taxon>Ascomycota</taxon>
        <taxon>Pezizomycotina</taxon>
        <taxon>Eurotiomycetes</taxon>
        <taxon>Eurotiomycetidae</taxon>
        <taxon>Eurotiales</taxon>
        <taxon>Aspergillaceae</taxon>
        <taxon>Aspergillus</taxon>
        <taxon>Aspergillus subgen. Fumigati</taxon>
    </lineage>
</organism>
<evidence type="ECO:0000313" key="7">
    <source>
        <dbReference type="Proteomes" id="UP000465221"/>
    </source>
</evidence>
<dbReference type="EMBL" id="BLKC01000026">
    <property type="protein sequence ID" value="GFF35443.1"/>
    <property type="molecule type" value="Genomic_DNA"/>
</dbReference>
<accession>A0A8H3NSX2</accession>
<dbReference type="Pfam" id="PF13816">
    <property type="entry name" value="Dehydratase_hem"/>
    <property type="match status" value="1"/>
</dbReference>
<evidence type="ECO:0000256" key="5">
    <source>
        <dbReference type="ARBA" id="ARBA00023239"/>
    </source>
</evidence>
<reference evidence="6 7" key="1">
    <citation type="submission" date="2020-01" db="EMBL/GenBank/DDBJ databases">
        <title>Draft genome sequence of Aspergillus udagawae IFM 46972.</title>
        <authorList>
            <person name="Takahashi H."/>
            <person name="Yaguchi T."/>
        </authorList>
    </citation>
    <scope>NUCLEOTIDE SEQUENCE [LARGE SCALE GENOMIC DNA]</scope>
    <source>
        <strain evidence="6 7">IFM 46972</strain>
    </source>
</reference>
<keyword evidence="5" id="KW-0456">Lyase</keyword>
<evidence type="ECO:0000256" key="2">
    <source>
        <dbReference type="ARBA" id="ARBA00022617"/>
    </source>
</evidence>
<dbReference type="AlphaFoldDB" id="A0A8H3NSX2"/>
<dbReference type="Proteomes" id="UP000465221">
    <property type="component" value="Unassembled WGS sequence"/>
</dbReference>
<dbReference type="GO" id="GO:0046872">
    <property type="term" value="F:metal ion binding"/>
    <property type="evidence" value="ECO:0007669"/>
    <property type="project" value="UniProtKB-KW"/>
</dbReference>
<comment type="caution">
    <text evidence="6">The sequence shown here is derived from an EMBL/GenBank/DDBJ whole genome shotgun (WGS) entry which is preliminary data.</text>
</comment>
<keyword evidence="2" id="KW-0349">Heme</keyword>
<proteinExistence type="predicted"/>
<gene>
    <name evidence="6" type="ORF">IFM46972_04553</name>
</gene>
<evidence type="ECO:0000256" key="3">
    <source>
        <dbReference type="ARBA" id="ARBA00022723"/>
    </source>
</evidence>
<evidence type="ECO:0000256" key="4">
    <source>
        <dbReference type="ARBA" id="ARBA00023004"/>
    </source>
</evidence>
<evidence type="ECO:0000256" key="1">
    <source>
        <dbReference type="ARBA" id="ARBA00001970"/>
    </source>
</evidence>